<name>A0A1H1VXB2_9ACTN</name>
<evidence type="ECO:0000259" key="11">
    <source>
        <dbReference type="SMART" id="SM00065"/>
    </source>
</evidence>
<evidence type="ECO:0000256" key="4">
    <source>
        <dbReference type="ARBA" id="ARBA00022553"/>
    </source>
</evidence>
<evidence type="ECO:0000259" key="12">
    <source>
        <dbReference type="SMART" id="SM00387"/>
    </source>
</evidence>
<evidence type="ECO:0000256" key="2">
    <source>
        <dbReference type="ARBA" id="ARBA00001971"/>
    </source>
</evidence>
<dbReference type="AlphaFoldDB" id="A0A1H1VXB2"/>
<proteinExistence type="predicted"/>
<dbReference type="Proteomes" id="UP000198983">
    <property type="component" value="Chromosome I"/>
</dbReference>
<evidence type="ECO:0000256" key="8">
    <source>
        <dbReference type="ARBA" id="ARBA00022842"/>
    </source>
</evidence>
<feature type="domain" description="GAF" evidence="11">
    <location>
        <begin position="235"/>
        <end position="384"/>
    </location>
</feature>
<dbReference type="SMART" id="SM00065">
    <property type="entry name" value="GAF"/>
    <property type="match status" value="2"/>
</dbReference>
<dbReference type="Pfam" id="PF13185">
    <property type="entry name" value="GAF_2"/>
    <property type="match status" value="2"/>
</dbReference>
<dbReference type="Pfam" id="PF02518">
    <property type="entry name" value="HATPase_c"/>
    <property type="match status" value="1"/>
</dbReference>
<organism evidence="13 14">
    <name type="scientific">Actinopolymorpha singaporensis</name>
    <dbReference type="NCBI Taxonomy" id="117157"/>
    <lineage>
        <taxon>Bacteria</taxon>
        <taxon>Bacillati</taxon>
        <taxon>Actinomycetota</taxon>
        <taxon>Actinomycetes</taxon>
        <taxon>Propionibacteriales</taxon>
        <taxon>Actinopolymorphaceae</taxon>
        <taxon>Actinopolymorpha</taxon>
    </lineage>
</organism>
<dbReference type="GO" id="GO:0070025">
    <property type="term" value="F:carbon monoxide binding"/>
    <property type="evidence" value="ECO:0007669"/>
    <property type="project" value="UniProtKB-ARBA"/>
</dbReference>
<dbReference type="GO" id="GO:0070483">
    <property type="term" value="P:detection of hypoxia"/>
    <property type="evidence" value="ECO:0007669"/>
    <property type="project" value="UniProtKB-ARBA"/>
</dbReference>
<dbReference type="CDD" id="cd16917">
    <property type="entry name" value="HATPase_UhpB-NarQ-NarX-like"/>
    <property type="match status" value="1"/>
</dbReference>
<dbReference type="InterPro" id="IPR011712">
    <property type="entry name" value="Sig_transdc_His_kin_sub3_dim/P"/>
</dbReference>
<dbReference type="InterPro" id="IPR036890">
    <property type="entry name" value="HATPase_C_sf"/>
</dbReference>
<evidence type="ECO:0000256" key="7">
    <source>
        <dbReference type="ARBA" id="ARBA00022777"/>
    </source>
</evidence>
<keyword evidence="14" id="KW-1185">Reference proteome</keyword>
<keyword evidence="8" id="KW-0460">Magnesium</keyword>
<dbReference type="STRING" id="117157.SAMN04489717_4225"/>
<keyword evidence="6" id="KW-0479">Metal-binding</keyword>
<dbReference type="RefSeq" id="WP_197681506.1">
    <property type="nucleotide sequence ID" value="NZ_LT629732.1"/>
</dbReference>
<dbReference type="GO" id="GO:0070026">
    <property type="term" value="F:nitric oxide binding"/>
    <property type="evidence" value="ECO:0007669"/>
    <property type="project" value="UniProtKB-ARBA"/>
</dbReference>
<dbReference type="GO" id="GO:0046983">
    <property type="term" value="F:protein dimerization activity"/>
    <property type="evidence" value="ECO:0007669"/>
    <property type="project" value="InterPro"/>
</dbReference>
<dbReference type="InterPro" id="IPR029016">
    <property type="entry name" value="GAF-like_dom_sf"/>
</dbReference>
<dbReference type="InterPro" id="IPR003594">
    <property type="entry name" value="HATPase_dom"/>
</dbReference>
<dbReference type="GO" id="GO:0019826">
    <property type="term" value="F:oxygen sensor activity"/>
    <property type="evidence" value="ECO:0007669"/>
    <property type="project" value="UniProtKB-ARBA"/>
</dbReference>
<accession>A0A1H1VXB2</accession>
<dbReference type="GO" id="GO:0000155">
    <property type="term" value="F:phosphorelay sensor kinase activity"/>
    <property type="evidence" value="ECO:0007669"/>
    <property type="project" value="InterPro"/>
</dbReference>
<dbReference type="FunFam" id="3.30.450.40:FF:000052">
    <property type="entry name" value="Oxygen sensor histidine kinase response regulator DevS/DosS"/>
    <property type="match status" value="1"/>
</dbReference>
<dbReference type="SMART" id="SM00387">
    <property type="entry name" value="HATPase_c"/>
    <property type="match status" value="1"/>
</dbReference>
<keyword evidence="4" id="KW-0597">Phosphoprotein</keyword>
<feature type="domain" description="Histidine kinase/HSP90-like ATPase" evidence="12">
    <location>
        <begin position="495"/>
        <end position="588"/>
    </location>
</feature>
<keyword evidence="5" id="KW-0808">Transferase</keyword>
<evidence type="ECO:0000313" key="14">
    <source>
        <dbReference type="Proteomes" id="UP000198983"/>
    </source>
</evidence>
<feature type="domain" description="GAF" evidence="11">
    <location>
        <begin position="67"/>
        <end position="214"/>
    </location>
</feature>
<dbReference type="GO" id="GO:0016020">
    <property type="term" value="C:membrane"/>
    <property type="evidence" value="ECO:0007669"/>
    <property type="project" value="InterPro"/>
</dbReference>
<dbReference type="PANTHER" id="PTHR24421:SF56">
    <property type="entry name" value="OXYGEN SENSOR HISTIDINE KINASE RESPONSE REGULATOR DOST"/>
    <property type="match status" value="1"/>
</dbReference>
<dbReference type="Gene3D" id="3.30.450.40">
    <property type="match status" value="2"/>
</dbReference>
<keyword evidence="10" id="KW-0902">Two-component regulatory system</keyword>
<dbReference type="EMBL" id="LT629732">
    <property type="protein sequence ID" value="SDS88709.1"/>
    <property type="molecule type" value="Genomic_DNA"/>
</dbReference>
<sequence>MDTETTPGPERPMEVQSAQDLLLPDLSRLRLETLLRELVDRADQLVENERRVHRLLDAVVSVASNLSLPEVLERIVRSACDLVSARYGALGVIGPDRTLSEFTYTGFTEEMRRNIGHLPTGKGILGLLINEPHPIRLHDLSRHPNSSGFPPNHPPMRSFLGVPVMVRGEAFGNLYLTEKQGGGDFTDEDEEVVVALAAAAGIAIENASLYDMSRRREAWLIASTEITAHLLSGASLGETLDLIVERARAVASAELAMLALVDEEGGDLVLEAVAGPQADRLRNERVSTVGTPIGDVLLTSRPYVYDGDAASLGWDGGGGRTAQLKGGSMLFVPLASGPHMLGVLIVTRPDGQAGFDSTDMHMVTTFAGHAALALEFARAQEDRGRLAVFEDRDRIARDLHDHVIQRLFAVGLGLQGISRQVVRVDLADRVSGYVRDLDTTIQEIRRTIFSLQERAGDRRSLRGQVLEIAQDAASSLGFEPRVALEGPLDSAVPDSLRPEVLATLREALANVVRHAHASHADVLIQADVGHRMFQLHVTDNGVGIPEDPPRRSGLTNMAERARRCGGHLTVEPGAQGGTVLIWQVPLKQ</sequence>
<dbReference type="GO" id="GO:0005524">
    <property type="term" value="F:ATP binding"/>
    <property type="evidence" value="ECO:0007669"/>
    <property type="project" value="UniProtKB-ARBA"/>
</dbReference>
<dbReference type="SUPFAM" id="SSF55781">
    <property type="entry name" value="GAF domain-like"/>
    <property type="match status" value="2"/>
</dbReference>
<dbReference type="SUPFAM" id="SSF55874">
    <property type="entry name" value="ATPase domain of HSP90 chaperone/DNA topoisomerase II/histidine kinase"/>
    <property type="match status" value="1"/>
</dbReference>
<dbReference type="GO" id="GO:0019825">
    <property type="term" value="F:oxygen binding"/>
    <property type="evidence" value="ECO:0007669"/>
    <property type="project" value="UniProtKB-ARBA"/>
</dbReference>
<dbReference type="GO" id="GO:0000287">
    <property type="term" value="F:magnesium ion binding"/>
    <property type="evidence" value="ECO:0007669"/>
    <property type="project" value="UniProtKB-ARBA"/>
</dbReference>
<comment type="cofactor">
    <cofactor evidence="2">
        <name>heme</name>
        <dbReference type="ChEBI" id="CHEBI:30413"/>
    </cofactor>
</comment>
<dbReference type="GO" id="GO:0020037">
    <property type="term" value="F:heme binding"/>
    <property type="evidence" value="ECO:0007669"/>
    <property type="project" value="UniProtKB-ARBA"/>
</dbReference>
<dbReference type="PANTHER" id="PTHR24421">
    <property type="entry name" value="NITRATE/NITRITE SENSOR PROTEIN NARX-RELATED"/>
    <property type="match status" value="1"/>
</dbReference>
<dbReference type="InterPro" id="IPR050482">
    <property type="entry name" value="Sensor_HK_TwoCompSys"/>
</dbReference>
<dbReference type="Pfam" id="PF07730">
    <property type="entry name" value="HisKA_3"/>
    <property type="match status" value="1"/>
</dbReference>
<keyword evidence="3" id="KW-0963">Cytoplasm</keyword>
<evidence type="ECO:0000256" key="3">
    <source>
        <dbReference type="ARBA" id="ARBA00022490"/>
    </source>
</evidence>
<protein>
    <submittedName>
        <fullName evidence="13">Histidine kinase-like ATPase domain-containing protein</fullName>
    </submittedName>
</protein>
<keyword evidence="7 13" id="KW-0418">Kinase</keyword>
<keyword evidence="9" id="KW-0408">Iron</keyword>
<comment type="cofactor">
    <cofactor evidence="1">
        <name>Mg(2+)</name>
        <dbReference type="ChEBI" id="CHEBI:18420"/>
    </cofactor>
</comment>
<evidence type="ECO:0000256" key="5">
    <source>
        <dbReference type="ARBA" id="ARBA00022679"/>
    </source>
</evidence>
<evidence type="ECO:0000256" key="9">
    <source>
        <dbReference type="ARBA" id="ARBA00023004"/>
    </source>
</evidence>
<dbReference type="InterPro" id="IPR003018">
    <property type="entry name" value="GAF"/>
</dbReference>
<reference evidence="13 14" key="1">
    <citation type="submission" date="2016-10" db="EMBL/GenBank/DDBJ databases">
        <authorList>
            <person name="de Groot N.N."/>
        </authorList>
    </citation>
    <scope>NUCLEOTIDE SEQUENCE [LARGE SCALE GENOMIC DNA]</scope>
    <source>
        <strain evidence="13 14">DSM 22024</strain>
    </source>
</reference>
<dbReference type="Gene3D" id="3.30.565.10">
    <property type="entry name" value="Histidine kinase-like ATPase, C-terminal domain"/>
    <property type="match status" value="1"/>
</dbReference>
<gene>
    <name evidence="13" type="ORF">SAMN04489717_4225</name>
</gene>
<dbReference type="Gene3D" id="1.20.5.1930">
    <property type="match status" value="1"/>
</dbReference>
<evidence type="ECO:0000256" key="1">
    <source>
        <dbReference type="ARBA" id="ARBA00001946"/>
    </source>
</evidence>
<evidence type="ECO:0000256" key="6">
    <source>
        <dbReference type="ARBA" id="ARBA00022723"/>
    </source>
</evidence>
<evidence type="ECO:0000313" key="13">
    <source>
        <dbReference type="EMBL" id="SDS88709.1"/>
    </source>
</evidence>
<evidence type="ECO:0000256" key="10">
    <source>
        <dbReference type="ARBA" id="ARBA00023012"/>
    </source>
</evidence>